<gene>
    <name evidence="14" type="ORF">IFO71_15595</name>
</gene>
<dbReference type="Pfam" id="PF04552">
    <property type="entry name" value="Sigma54_DBD"/>
    <property type="match status" value="1"/>
</dbReference>
<reference evidence="14 15" key="1">
    <citation type="submission" date="2020-09" db="EMBL/GenBank/DDBJ databases">
        <title>Pseudoxanthomonas sp. CAU 1598 isolated from sand of Yaerae Beach.</title>
        <authorList>
            <person name="Kim W."/>
        </authorList>
    </citation>
    <scope>NUCLEOTIDE SEQUENCE [LARGE SCALE GENOMIC DNA]</scope>
    <source>
        <strain evidence="14 15">CAU 1598</strain>
    </source>
</reference>
<evidence type="ECO:0000256" key="10">
    <source>
        <dbReference type="PIRNR" id="PIRNR000774"/>
    </source>
</evidence>
<dbReference type="GO" id="GO:0000428">
    <property type="term" value="C:DNA-directed RNA polymerase complex"/>
    <property type="evidence" value="ECO:0007669"/>
    <property type="project" value="UniProtKB-KW"/>
</dbReference>
<evidence type="ECO:0000256" key="7">
    <source>
        <dbReference type="ARBA" id="ARBA00023082"/>
    </source>
</evidence>
<proteinExistence type="inferred from homology"/>
<dbReference type="InterPro" id="IPR038709">
    <property type="entry name" value="RpoN_core-bd_sf"/>
</dbReference>
<dbReference type="PANTHER" id="PTHR32248">
    <property type="entry name" value="RNA POLYMERASE SIGMA-54 FACTOR"/>
    <property type="match status" value="1"/>
</dbReference>
<dbReference type="FunFam" id="1.10.10.1330:FF:000001">
    <property type="entry name" value="RNA polymerase sigma-54 factor"/>
    <property type="match status" value="1"/>
</dbReference>
<protein>
    <recommendedName>
        <fullName evidence="2 10">RNA polymerase sigma-54 factor</fullName>
    </recommendedName>
</protein>
<accession>A0AAW3ZSH5</accession>
<evidence type="ECO:0000256" key="1">
    <source>
        <dbReference type="ARBA" id="ARBA00008798"/>
    </source>
</evidence>
<evidence type="ECO:0000259" key="12">
    <source>
        <dbReference type="Pfam" id="PF04552"/>
    </source>
</evidence>
<dbReference type="NCBIfam" id="NF009118">
    <property type="entry name" value="PRK12469.1"/>
    <property type="match status" value="1"/>
</dbReference>
<evidence type="ECO:0000256" key="6">
    <source>
        <dbReference type="ARBA" id="ARBA00023015"/>
    </source>
</evidence>
<feature type="compositionally biased region" description="Acidic residues" evidence="11">
    <location>
        <begin position="78"/>
        <end position="92"/>
    </location>
</feature>
<dbReference type="PROSITE" id="PS00718">
    <property type="entry name" value="SIGMA54_2"/>
    <property type="match status" value="1"/>
</dbReference>
<comment type="function">
    <text evidence="10">Sigma factors are initiation factors that promote the attachment of RNA polymerase to specific initiation sites and are then released.</text>
</comment>
<dbReference type="Gene3D" id="1.10.10.60">
    <property type="entry name" value="Homeodomain-like"/>
    <property type="match status" value="1"/>
</dbReference>
<dbReference type="PROSITE" id="PS50044">
    <property type="entry name" value="SIGMA54_3"/>
    <property type="match status" value="1"/>
</dbReference>
<dbReference type="EMBL" id="JACYTR010000042">
    <property type="protein sequence ID" value="MBD8527166.1"/>
    <property type="molecule type" value="Genomic_DNA"/>
</dbReference>
<dbReference type="PROSITE" id="PS00717">
    <property type="entry name" value="SIGMA54_1"/>
    <property type="match status" value="1"/>
</dbReference>
<keyword evidence="6 10" id="KW-0805">Transcription regulation</keyword>
<dbReference type="GO" id="GO:0006352">
    <property type="term" value="P:DNA-templated transcription initiation"/>
    <property type="evidence" value="ECO:0007669"/>
    <property type="project" value="InterPro"/>
</dbReference>
<keyword evidence="4 10" id="KW-0808">Transferase</keyword>
<keyword evidence="15" id="KW-1185">Reference proteome</keyword>
<dbReference type="Gene3D" id="1.10.10.1330">
    <property type="entry name" value="RNA polymerase sigma-54 factor, core-binding domain"/>
    <property type="match status" value="1"/>
</dbReference>
<keyword evidence="8 10" id="KW-0238">DNA-binding</keyword>
<keyword evidence="7 10" id="KW-0731">Sigma factor</keyword>
<dbReference type="InterPro" id="IPR007046">
    <property type="entry name" value="RNA_pol_sigma_54_core-bd"/>
</dbReference>
<dbReference type="GO" id="GO:0001216">
    <property type="term" value="F:DNA-binding transcription activator activity"/>
    <property type="evidence" value="ECO:0007669"/>
    <property type="project" value="InterPro"/>
</dbReference>
<keyword evidence="9 10" id="KW-0804">Transcription</keyword>
<feature type="domain" description="RNA polymerase sigma factor 54 DNA-binding" evidence="12">
    <location>
        <begin position="319"/>
        <end position="477"/>
    </location>
</feature>
<comment type="similarity">
    <text evidence="1 10">Belongs to the sigma-54 factor family.</text>
</comment>
<dbReference type="PANTHER" id="PTHR32248:SF4">
    <property type="entry name" value="RNA POLYMERASE SIGMA-54 FACTOR"/>
    <property type="match status" value="1"/>
</dbReference>
<evidence type="ECO:0000256" key="9">
    <source>
        <dbReference type="ARBA" id="ARBA00023163"/>
    </source>
</evidence>
<dbReference type="PIRSF" id="PIRSF000774">
    <property type="entry name" value="RpoN"/>
    <property type="match status" value="1"/>
</dbReference>
<dbReference type="GO" id="GO:0016987">
    <property type="term" value="F:sigma factor activity"/>
    <property type="evidence" value="ECO:0007669"/>
    <property type="project" value="UniProtKB-KW"/>
</dbReference>
<dbReference type="GO" id="GO:0016779">
    <property type="term" value="F:nucleotidyltransferase activity"/>
    <property type="evidence" value="ECO:0007669"/>
    <property type="project" value="UniProtKB-KW"/>
</dbReference>
<dbReference type="Proteomes" id="UP000613768">
    <property type="component" value="Unassembled WGS sequence"/>
</dbReference>
<feature type="region of interest" description="Disordered" evidence="11">
    <location>
        <begin position="43"/>
        <end position="118"/>
    </location>
</feature>
<evidence type="ECO:0000256" key="5">
    <source>
        <dbReference type="ARBA" id="ARBA00022695"/>
    </source>
</evidence>
<name>A0AAW3ZSH5_9GAMM</name>
<sequence>MKPTLQLRLGQSLTLTPQLRQAIRLLQLSSMELELEINQALESNPLLERPEDSDYEAEAERNDDSQNEPEPVEHSESEEFEASETQYEDLAPDWELSPGGSGSGSGEDGERPELGSPETETLHDHLLWQLNLTPMNERDRQIAVTLIDAIDDDGYLRAELAELIEAISPAFKANEAEIETVRHRLQHFDPIGVASRTLAECLQVQLNALPTDTDGRALALRLAHEALETLAKLGPERLAESWKVESQAMSVAVDLLRSLDPRPGAQVAPTSVEYVVPDAFAFRHQGRWEVRLGPGSTPRLGINRHYQGLIASASRQDANYMRGQLQEAKWLIRSLETRADTLLKVAGCIVRHQAGFLDRGPEAMRPLVLREVAEEVGLHESTVSRVTTRKYLHTPRGTFEFKHFFSSGVPTSDGGAASSTAIQAMIRRLVDAEDPRSPLSDAKLTTELKAMGVTVARRTVAKYREAMNIPASNERQRIG</sequence>
<evidence type="ECO:0000256" key="8">
    <source>
        <dbReference type="ARBA" id="ARBA00023125"/>
    </source>
</evidence>
<evidence type="ECO:0000313" key="15">
    <source>
        <dbReference type="Proteomes" id="UP000613768"/>
    </source>
</evidence>
<feature type="compositionally biased region" description="Basic and acidic residues" evidence="11">
    <location>
        <begin position="48"/>
        <end position="64"/>
    </location>
</feature>
<evidence type="ECO:0000259" key="13">
    <source>
        <dbReference type="Pfam" id="PF04963"/>
    </source>
</evidence>
<dbReference type="AlphaFoldDB" id="A0AAW3ZSH5"/>
<evidence type="ECO:0000256" key="2">
    <source>
        <dbReference type="ARBA" id="ARBA00019942"/>
    </source>
</evidence>
<organism evidence="14 15">
    <name type="scientific">Pseudomarimonas arenosa</name>
    <dbReference type="NCBI Taxonomy" id="2774145"/>
    <lineage>
        <taxon>Bacteria</taxon>
        <taxon>Pseudomonadati</taxon>
        <taxon>Pseudomonadota</taxon>
        <taxon>Gammaproteobacteria</taxon>
        <taxon>Lysobacterales</taxon>
        <taxon>Lysobacteraceae</taxon>
        <taxon>Pseudomarimonas</taxon>
    </lineage>
</organism>
<evidence type="ECO:0000313" key="14">
    <source>
        <dbReference type="EMBL" id="MBD8527166.1"/>
    </source>
</evidence>
<evidence type="ECO:0000256" key="4">
    <source>
        <dbReference type="ARBA" id="ARBA00022679"/>
    </source>
</evidence>
<dbReference type="InterPro" id="IPR000394">
    <property type="entry name" value="RNA_pol_sigma_54"/>
</dbReference>
<keyword evidence="5 10" id="KW-0548">Nucleotidyltransferase</keyword>
<dbReference type="InterPro" id="IPR007634">
    <property type="entry name" value="RNA_pol_sigma_54_DNA-bd"/>
</dbReference>
<dbReference type="NCBIfam" id="TIGR02395">
    <property type="entry name" value="rpoN_sigma"/>
    <property type="match status" value="1"/>
</dbReference>
<dbReference type="PRINTS" id="PR00045">
    <property type="entry name" value="SIGMA54FCT"/>
</dbReference>
<dbReference type="Pfam" id="PF00309">
    <property type="entry name" value="Sigma54_AID"/>
    <property type="match status" value="1"/>
</dbReference>
<comment type="caution">
    <text evidence="14">The sequence shown here is derived from an EMBL/GenBank/DDBJ whole genome shotgun (WGS) entry which is preliminary data.</text>
</comment>
<dbReference type="NCBIfam" id="NF004595">
    <property type="entry name" value="PRK05932.1-2"/>
    <property type="match status" value="1"/>
</dbReference>
<dbReference type="RefSeq" id="WP_192030586.1">
    <property type="nucleotide sequence ID" value="NZ_JACYTR010000042.1"/>
</dbReference>
<evidence type="ECO:0000256" key="3">
    <source>
        <dbReference type="ARBA" id="ARBA00022478"/>
    </source>
</evidence>
<dbReference type="Pfam" id="PF04963">
    <property type="entry name" value="Sigma54_CBD"/>
    <property type="match status" value="1"/>
</dbReference>
<feature type="domain" description="RNA polymerase sigma factor 54 core-binding" evidence="13">
    <location>
        <begin position="118"/>
        <end position="306"/>
    </location>
</feature>
<dbReference type="GO" id="GO:0003677">
    <property type="term" value="F:DNA binding"/>
    <property type="evidence" value="ECO:0007669"/>
    <property type="project" value="UniProtKB-KW"/>
</dbReference>
<keyword evidence="3 10" id="KW-0240">DNA-directed RNA polymerase</keyword>
<evidence type="ECO:0000256" key="11">
    <source>
        <dbReference type="SAM" id="MobiDB-lite"/>
    </source>
</evidence>